<feature type="region of interest" description="Disordered" evidence="1">
    <location>
        <begin position="1"/>
        <end position="44"/>
    </location>
</feature>
<accession>A0A6J4Q0V6</accession>
<evidence type="ECO:0000256" key="1">
    <source>
        <dbReference type="SAM" id="MobiDB-lite"/>
    </source>
</evidence>
<gene>
    <name evidence="2" type="ORF">AVDCRST_MAG22-3138</name>
</gene>
<feature type="non-terminal residue" evidence="2">
    <location>
        <position position="69"/>
    </location>
</feature>
<dbReference type="AlphaFoldDB" id="A0A6J4Q0V6"/>
<feature type="non-terminal residue" evidence="2">
    <location>
        <position position="1"/>
    </location>
</feature>
<name>A0A6J4Q0V6_9ACTN</name>
<feature type="compositionally biased region" description="Polar residues" evidence="1">
    <location>
        <begin position="22"/>
        <end position="32"/>
    </location>
</feature>
<protein>
    <submittedName>
        <fullName evidence="2">Uncharacterized protein</fullName>
    </submittedName>
</protein>
<sequence>WRGGATSSCTREGPGASWPRCSPSSPQTSARVTPTMRGWPVRSGPRWNGCALTTLFPAGAGRLGGRRGG</sequence>
<organism evidence="2">
    <name type="scientific">uncultured Rubrobacteraceae bacterium</name>
    <dbReference type="NCBI Taxonomy" id="349277"/>
    <lineage>
        <taxon>Bacteria</taxon>
        <taxon>Bacillati</taxon>
        <taxon>Actinomycetota</taxon>
        <taxon>Rubrobacteria</taxon>
        <taxon>Rubrobacterales</taxon>
        <taxon>Rubrobacteraceae</taxon>
        <taxon>environmental samples</taxon>
    </lineage>
</organism>
<feature type="compositionally biased region" description="Polar residues" evidence="1">
    <location>
        <begin position="1"/>
        <end position="10"/>
    </location>
</feature>
<proteinExistence type="predicted"/>
<dbReference type="EMBL" id="CADCUV010000146">
    <property type="protein sequence ID" value="CAA9429146.1"/>
    <property type="molecule type" value="Genomic_DNA"/>
</dbReference>
<evidence type="ECO:0000313" key="2">
    <source>
        <dbReference type="EMBL" id="CAA9429146.1"/>
    </source>
</evidence>
<reference evidence="2" key="1">
    <citation type="submission" date="2020-02" db="EMBL/GenBank/DDBJ databases">
        <authorList>
            <person name="Meier V. D."/>
        </authorList>
    </citation>
    <scope>NUCLEOTIDE SEQUENCE</scope>
    <source>
        <strain evidence="2">AVDCRST_MAG22</strain>
    </source>
</reference>